<evidence type="ECO:0000313" key="3">
    <source>
        <dbReference type="Proteomes" id="UP000198926"/>
    </source>
</evidence>
<evidence type="ECO:0000313" key="2">
    <source>
        <dbReference type="EMBL" id="SFS22231.1"/>
    </source>
</evidence>
<dbReference type="PANTHER" id="PTHR43329">
    <property type="entry name" value="EPOXIDE HYDROLASE"/>
    <property type="match status" value="1"/>
</dbReference>
<keyword evidence="3" id="KW-1185">Reference proteome</keyword>
<organism evidence="2 3">
    <name type="scientific">Yoonia litorea</name>
    <dbReference type="NCBI Taxonomy" id="1123755"/>
    <lineage>
        <taxon>Bacteria</taxon>
        <taxon>Pseudomonadati</taxon>
        <taxon>Pseudomonadota</taxon>
        <taxon>Alphaproteobacteria</taxon>
        <taxon>Rhodobacterales</taxon>
        <taxon>Paracoccaceae</taxon>
        <taxon>Yoonia</taxon>
    </lineage>
</organism>
<accession>A0A1I6N312</accession>
<dbReference type="Pfam" id="PF00561">
    <property type="entry name" value="Abhydrolase_1"/>
    <property type="match status" value="1"/>
</dbReference>
<dbReference type="InterPro" id="IPR029058">
    <property type="entry name" value="AB_hydrolase_fold"/>
</dbReference>
<proteinExistence type="predicted"/>
<dbReference type="EMBL" id="FOZM01000004">
    <property type="protein sequence ID" value="SFS22231.1"/>
    <property type="molecule type" value="Genomic_DNA"/>
</dbReference>
<dbReference type="RefSeq" id="WP_090210588.1">
    <property type="nucleotide sequence ID" value="NZ_FOZM01000004.1"/>
</dbReference>
<dbReference type="SUPFAM" id="SSF53474">
    <property type="entry name" value="alpha/beta-Hydrolases"/>
    <property type="match status" value="1"/>
</dbReference>
<evidence type="ECO:0000259" key="1">
    <source>
        <dbReference type="Pfam" id="PF00561"/>
    </source>
</evidence>
<dbReference type="STRING" id="1123755.SAMN05444714_3210"/>
<dbReference type="InterPro" id="IPR000073">
    <property type="entry name" value="AB_hydrolase_1"/>
</dbReference>
<feature type="domain" description="AB hydrolase-1" evidence="1">
    <location>
        <begin position="39"/>
        <end position="285"/>
    </location>
</feature>
<sequence>MHPALAAAKPAETFFEGFEERIFDGPEGPVFYRIKGDGPPLVLLHGYPQTSAMWHRVAPTLAETYQVICPDLRGYGRSHKPPTVDDHATYSKRAMAGDVMALMASLGHTRFLIGSHDRGGRVAHRLAADHPEKVIAWSVLDIAPTREMYRDADSSFAHAYWHWFWLTLDAPFPETLIGADSDFYVIKKCGAMGNNSMDHFAAQALEEYLTCFRDPAAIHGACEDYRAAATIDIAHDDAETGKVTVPLLALWGADGVIEAHFDCLALWRERVEQVDGHTLPGGHYLAEQSPDDVLAAWQLFFAQAMKDEG</sequence>
<protein>
    <submittedName>
        <fullName evidence="2">Haloacetate dehalogenase</fullName>
    </submittedName>
</protein>
<dbReference type="AlphaFoldDB" id="A0A1I6N312"/>
<reference evidence="2 3" key="1">
    <citation type="submission" date="2016-10" db="EMBL/GenBank/DDBJ databases">
        <authorList>
            <person name="de Groot N.N."/>
        </authorList>
    </citation>
    <scope>NUCLEOTIDE SEQUENCE [LARGE SCALE GENOMIC DNA]</scope>
    <source>
        <strain evidence="2 3">DSM 29433</strain>
    </source>
</reference>
<dbReference type="Gene3D" id="3.40.50.1820">
    <property type="entry name" value="alpha/beta hydrolase"/>
    <property type="match status" value="1"/>
</dbReference>
<gene>
    <name evidence="2" type="ORF">SAMN05444714_3210</name>
</gene>
<dbReference type="OrthoDB" id="9804723at2"/>
<dbReference type="Proteomes" id="UP000198926">
    <property type="component" value="Unassembled WGS sequence"/>
</dbReference>
<name>A0A1I6N312_9RHOB</name>